<keyword evidence="2" id="KW-1133">Transmembrane helix</keyword>
<name>A0A2S9JCA0_9HYPH</name>
<organism evidence="3 4">
    <name type="scientific">Phyllobacterium myrsinacearum</name>
    <dbReference type="NCBI Taxonomy" id="28101"/>
    <lineage>
        <taxon>Bacteria</taxon>
        <taxon>Pseudomonadati</taxon>
        <taxon>Pseudomonadota</taxon>
        <taxon>Alphaproteobacteria</taxon>
        <taxon>Hyphomicrobiales</taxon>
        <taxon>Phyllobacteriaceae</taxon>
        <taxon>Phyllobacterium</taxon>
    </lineage>
</organism>
<feature type="transmembrane region" description="Helical" evidence="2">
    <location>
        <begin position="125"/>
        <end position="146"/>
    </location>
</feature>
<dbReference type="EMBL" id="PVBT01000007">
    <property type="protein sequence ID" value="PRD50446.1"/>
    <property type="molecule type" value="Genomic_DNA"/>
</dbReference>
<accession>A0A2S9JCA0</accession>
<evidence type="ECO:0000256" key="2">
    <source>
        <dbReference type="SAM" id="Phobius"/>
    </source>
</evidence>
<reference evidence="3 4" key="1">
    <citation type="submission" date="2018-02" db="EMBL/GenBank/DDBJ databases">
        <title>The draft genome of Phyllobacterium myrsinacearum DSM5892.</title>
        <authorList>
            <person name="Li L."/>
            <person name="Liu L."/>
            <person name="Zhang X."/>
            <person name="Wang T."/>
        </authorList>
    </citation>
    <scope>NUCLEOTIDE SEQUENCE [LARGE SCALE GENOMIC DNA]</scope>
    <source>
        <strain evidence="3 4">DSM 5892</strain>
    </source>
</reference>
<feature type="region of interest" description="Disordered" evidence="1">
    <location>
        <begin position="177"/>
        <end position="202"/>
    </location>
</feature>
<keyword evidence="2" id="KW-0812">Transmembrane</keyword>
<evidence type="ECO:0000313" key="4">
    <source>
        <dbReference type="Proteomes" id="UP000238563"/>
    </source>
</evidence>
<dbReference type="AlphaFoldDB" id="A0A2S9JCA0"/>
<evidence type="ECO:0000256" key="1">
    <source>
        <dbReference type="SAM" id="MobiDB-lite"/>
    </source>
</evidence>
<protein>
    <submittedName>
        <fullName evidence="3">Uncharacterized protein</fullName>
    </submittedName>
</protein>
<dbReference type="Proteomes" id="UP000238563">
    <property type="component" value="Unassembled WGS sequence"/>
</dbReference>
<comment type="caution">
    <text evidence="3">The sequence shown here is derived from an EMBL/GenBank/DDBJ whole genome shotgun (WGS) entry which is preliminary data.</text>
</comment>
<proteinExistence type="predicted"/>
<sequence>MELLLDQEFSTASPPPGPVETVGLFSSQKAFQNQRNPPHLLPRWVLLFQGSPNSPLCDASNENTGQSLISSAGAMKDIQVFDAVSRLYCTAFWAPGVSGTFEGTAFWVRDLGGGTKCVSFAGDRAAAAAFGLVLVPVVVPVLVLVLQAARAMRDKTAKGNAMRIRYSFVCMKEPPKRHLRQSRPLDHPIMPNGRQIKLGPHP</sequence>
<keyword evidence="2" id="KW-0472">Membrane</keyword>
<keyword evidence="4" id="KW-1185">Reference proteome</keyword>
<evidence type="ECO:0000313" key="3">
    <source>
        <dbReference type="EMBL" id="PRD50446.1"/>
    </source>
</evidence>
<gene>
    <name evidence="3" type="ORF">C5750_21020</name>
</gene>